<proteinExistence type="predicted"/>
<dbReference type="RefSeq" id="XP_040789197.1">
    <property type="nucleotide sequence ID" value="XM_040938346.1"/>
</dbReference>
<dbReference type="SUPFAM" id="SSF51735">
    <property type="entry name" value="NAD(P)-binding Rossmann-fold domains"/>
    <property type="match status" value="1"/>
</dbReference>
<dbReference type="PANTHER" id="PTHR45458">
    <property type="entry name" value="SHORT-CHAIN DEHYDROGENASE/REDUCTASE SDR"/>
    <property type="match status" value="1"/>
</dbReference>
<evidence type="ECO:0000313" key="1">
    <source>
        <dbReference type="EMBL" id="KAF1846634.1"/>
    </source>
</evidence>
<keyword evidence="2" id="KW-1185">Reference proteome</keyword>
<dbReference type="Proteomes" id="UP000800039">
    <property type="component" value="Unassembled WGS sequence"/>
</dbReference>
<gene>
    <name evidence="1" type="ORF">K460DRAFT_431695</name>
</gene>
<sequence length="271" mass="29529">MPSYVITGVARGLGWEFLTQTSSDANNIVIGIVRNKAATEKRVAEELSGRSNITILEADVTKYDAVKKAAADTATITGGRLDYLIANAAYLSEADNYTSIGVLGKEPEQLTEEFNKLMGTNVLANIHLYNLFMPQILNGKVKKVVLISSGMGDIEMMRNYDIDNSPLYATSKAAMNMITAKFSAQYKKDGVLFLSICPGMVEVGHYNDMTPEQAQSVGQMVEKFKAYAPDFKGPDFPPEAIKAVLSVVEKSSVENGDGGAYLSHFGTKRWI</sequence>
<dbReference type="Gene3D" id="3.40.50.720">
    <property type="entry name" value="NAD(P)-binding Rossmann-like Domain"/>
    <property type="match status" value="1"/>
</dbReference>
<protein>
    <submittedName>
        <fullName evidence="1">NAD(P)-binding protein</fullName>
    </submittedName>
</protein>
<dbReference type="GeneID" id="63855601"/>
<name>A0A9P4L9W8_9PLEO</name>
<reference evidence="1" key="1">
    <citation type="submission" date="2020-01" db="EMBL/GenBank/DDBJ databases">
        <authorList>
            <consortium name="DOE Joint Genome Institute"/>
            <person name="Haridas S."/>
            <person name="Albert R."/>
            <person name="Binder M."/>
            <person name="Bloem J."/>
            <person name="Labutti K."/>
            <person name="Salamov A."/>
            <person name="Andreopoulos B."/>
            <person name="Baker S.E."/>
            <person name="Barry K."/>
            <person name="Bills G."/>
            <person name="Bluhm B.H."/>
            <person name="Cannon C."/>
            <person name="Castanera R."/>
            <person name="Culley D.E."/>
            <person name="Daum C."/>
            <person name="Ezra D."/>
            <person name="Gonzalez J.B."/>
            <person name="Henrissat B."/>
            <person name="Kuo A."/>
            <person name="Liang C."/>
            <person name="Lipzen A."/>
            <person name="Lutzoni F."/>
            <person name="Magnuson J."/>
            <person name="Mondo S."/>
            <person name="Nolan M."/>
            <person name="Ohm R."/>
            <person name="Pangilinan J."/>
            <person name="Park H.-J."/>
            <person name="Ramirez L."/>
            <person name="Alfaro M."/>
            <person name="Sun H."/>
            <person name="Tritt A."/>
            <person name="Yoshinaga Y."/>
            <person name="Zwiers L.-H."/>
            <person name="Turgeon B.G."/>
            <person name="Goodwin S.B."/>
            <person name="Spatafora J.W."/>
            <person name="Crous P.W."/>
            <person name="Grigoriev I.V."/>
        </authorList>
    </citation>
    <scope>NUCLEOTIDE SEQUENCE</scope>
    <source>
        <strain evidence="1">CBS 394.84</strain>
    </source>
</reference>
<dbReference type="OrthoDB" id="7289984at2759"/>
<organism evidence="1 2">
    <name type="scientific">Cucurbitaria berberidis CBS 394.84</name>
    <dbReference type="NCBI Taxonomy" id="1168544"/>
    <lineage>
        <taxon>Eukaryota</taxon>
        <taxon>Fungi</taxon>
        <taxon>Dikarya</taxon>
        <taxon>Ascomycota</taxon>
        <taxon>Pezizomycotina</taxon>
        <taxon>Dothideomycetes</taxon>
        <taxon>Pleosporomycetidae</taxon>
        <taxon>Pleosporales</taxon>
        <taxon>Pleosporineae</taxon>
        <taxon>Cucurbitariaceae</taxon>
        <taxon>Cucurbitaria</taxon>
    </lineage>
</organism>
<dbReference type="AlphaFoldDB" id="A0A9P4L9W8"/>
<dbReference type="PRINTS" id="PR00081">
    <property type="entry name" value="GDHRDH"/>
</dbReference>
<dbReference type="PANTHER" id="PTHR45458:SF3">
    <property type="entry name" value="CHAIN DEHYDROGENASE (ATSC), PUTATIVE-RELATED"/>
    <property type="match status" value="1"/>
</dbReference>
<dbReference type="EMBL" id="ML976616">
    <property type="protein sequence ID" value="KAF1846634.1"/>
    <property type="molecule type" value="Genomic_DNA"/>
</dbReference>
<dbReference type="InterPro" id="IPR036291">
    <property type="entry name" value="NAD(P)-bd_dom_sf"/>
</dbReference>
<dbReference type="InterPro" id="IPR052184">
    <property type="entry name" value="SDR_enzymes"/>
</dbReference>
<dbReference type="InterPro" id="IPR002347">
    <property type="entry name" value="SDR_fam"/>
</dbReference>
<dbReference type="GO" id="GO:0016616">
    <property type="term" value="F:oxidoreductase activity, acting on the CH-OH group of donors, NAD or NADP as acceptor"/>
    <property type="evidence" value="ECO:0007669"/>
    <property type="project" value="TreeGrafter"/>
</dbReference>
<dbReference type="Pfam" id="PF00106">
    <property type="entry name" value="adh_short"/>
    <property type="match status" value="1"/>
</dbReference>
<accession>A0A9P4L9W8</accession>
<comment type="caution">
    <text evidence="1">The sequence shown here is derived from an EMBL/GenBank/DDBJ whole genome shotgun (WGS) entry which is preliminary data.</text>
</comment>
<evidence type="ECO:0000313" key="2">
    <source>
        <dbReference type="Proteomes" id="UP000800039"/>
    </source>
</evidence>